<name>A0ABV4U017_9GAMM</name>
<feature type="chain" id="PRO_5045690270" description="Lipoprotein" evidence="1">
    <location>
        <begin position="26"/>
        <end position="265"/>
    </location>
</feature>
<feature type="signal peptide" evidence="1">
    <location>
        <begin position="1"/>
        <end position="25"/>
    </location>
</feature>
<organism evidence="2 3">
    <name type="scientific">Thiohalorhabdus methylotrophus</name>
    <dbReference type="NCBI Taxonomy" id="3242694"/>
    <lineage>
        <taxon>Bacteria</taxon>
        <taxon>Pseudomonadati</taxon>
        <taxon>Pseudomonadota</taxon>
        <taxon>Gammaproteobacteria</taxon>
        <taxon>Thiohalorhabdales</taxon>
        <taxon>Thiohalorhabdaceae</taxon>
        <taxon>Thiohalorhabdus</taxon>
    </lineage>
</organism>
<gene>
    <name evidence="2" type="ORF">ACERLL_15110</name>
</gene>
<evidence type="ECO:0000256" key="1">
    <source>
        <dbReference type="SAM" id="SignalP"/>
    </source>
</evidence>
<dbReference type="RefSeq" id="WP_373656934.1">
    <property type="nucleotide sequence ID" value="NZ_JBGUAW010000011.1"/>
</dbReference>
<dbReference type="Proteomes" id="UP001575181">
    <property type="component" value="Unassembled WGS sequence"/>
</dbReference>
<evidence type="ECO:0000313" key="2">
    <source>
        <dbReference type="EMBL" id="MFA9462146.1"/>
    </source>
</evidence>
<reference evidence="2 3" key="1">
    <citation type="submission" date="2024-08" db="EMBL/GenBank/DDBJ databases">
        <title>Whole-genome sequencing of halo(alkali)philic microorganisms from hypersaline lakes.</title>
        <authorList>
            <person name="Sorokin D.Y."/>
            <person name="Merkel A.Y."/>
            <person name="Messina E."/>
            <person name="Yakimov M."/>
        </authorList>
    </citation>
    <scope>NUCLEOTIDE SEQUENCE [LARGE SCALE GENOMIC DNA]</scope>
    <source>
        <strain evidence="2 3">Cl-TMA</strain>
    </source>
</reference>
<evidence type="ECO:0008006" key="4">
    <source>
        <dbReference type="Google" id="ProtNLM"/>
    </source>
</evidence>
<evidence type="ECO:0000313" key="3">
    <source>
        <dbReference type="Proteomes" id="UP001575181"/>
    </source>
</evidence>
<dbReference type="PROSITE" id="PS51257">
    <property type="entry name" value="PROKAR_LIPOPROTEIN"/>
    <property type="match status" value="1"/>
</dbReference>
<keyword evidence="1" id="KW-0732">Signal</keyword>
<accession>A0ABV4U017</accession>
<protein>
    <recommendedName>
        <fullName evidence="4">Lipoprotein</fullName>
    </recommendedName>
</protein>
<keyword evidence="3" id="KW-1185">Reference proteome</keyword>
<comment type="caution">
    <text evidence="2">The sequence shown here is derived from an EMBL/GenBank/DDBJ whole genome shotgun (WGS) entry which is preliminary data.</text>
</comment>
<dbReference type="EMBL" id="JBGUAW010000011">
    <property type="protein sequence ID" value="MFA9462146.1"/>
    <property type="molecule type" value="Genomic_DNA"/>
</dbReference>
<proteinExistence type="predicted"/>
<sequence length="265" mass="28483">MRKTKLMAGTGGAACLFLTACSAVDAVHTAVDKATDAAVHGMTGKRSTGGGGTAGATPPPAALHGYTMGVFQAVFHLGGYQMAVAEFEPGDYIRWQARGYGEQGQWFKKSLLKRLDDGREWWRVVTHTGDGDEVVMEALLSAPRGDGVRGIRRLKVQWPGEQPREVPITEQEASRWALGSPRKLTEESYKGLKVGVENVNVPAGTFTADHLSTGASGQSGTMHWWVTDRVPGGIVKFEWKGEDASRVMALKDHGNGDTVSRLGAF</sequence>